<name>A0ABP3ZG30_9ACTN</name>
<protein>
    <submittedName>
        <fullName evidence="2">SDR family oxidoreductase</fullName>
    </submittedName>
</protein>
<dbReference type="Gene3D" id="3.90.25.10">
    <property type="entry name" value="UDP-galactose 4-epimerase, domain 1"/>
    <property type="match status" value="1"/>
</dbReference>
<dbReference type="PANTHER" id="PTHR47129:SF1">
    <property type="entry name" value="NMRA-LIKE DOMAIN-CONTAINING PROTEIN"/>
    <property type="match status" value="1"/>
</dbReference>
<sequence length="287" mass="29980">MSIVVTGATGQLGRLVVAALLDRVPAGDIAAVVRDPGKAADLAARGVALRVADYDQPETLATAFQAGDTVLLISANEVGRRLPQHTAVVEAAQAAGVARLVYTSILGGPRADFRLAEEHKATEQLIVDSGLNHTFLRNGWYTENYTDQMSVQLEHGVLGSAGDGRIGAAPRADYAEAAAVVLTTEGHDNTAYELSGDQAFTLAEYAAELARQSGRPVAYHDLPPEQFLQALTSAGVPAPFAEILVDVDVNAIRPGLLAGGSGDLARLLGRPTVPLADSITAALKNRQ</sequence>
<evidence type="ECO:0000313" key="3">
    <source>
        <dbReference type="Proteomes" id="UP001501005"/>
    </source>
</evidence>
<dbReference type="InterPro" id="IPR052718">
    <property type="entry name" value="NmrA-type_oxidoreductase"/>
</dbReference>
<keyword evidence="3" id="KW-1185">Reference proteome</keyword>
<dbReference type="InterPro" id="IPR016040">
    <property type="entry name" value="NAD(P)-bd_dom"/>
</dbReference>
<gene>
    <name evidence="2" type="ORF">GCM10009549_38940</name>
</gene>
<dbReference type="EMBL" id="BAAAHG010000034">
    <property type="protein sequence ID" value="GAA0920401.1"/>
    <property type="molecule type" value="Genomic_DNA"/>
</dbReference>
<evidence type="ECO:0000313" key="2">
    <source>
        <dbReference type="EMBL" id="GAA0920401.1"/>
    </source>
</evidence>
<dbReference type="Proteomes" id="UP001501005">
    <property type="component" value="Unassembled WGS sequence"/>
</dbReference>
<dbReference type="InterPro" id="IPR036291">
    <property type="entry name" value="NAD(P)-bd_dom_sf"/>
</dbReference>
<comment type="caution">
    <text evidence="2">The sequence shown here is derived from an EMBL/GenBank/DDBJ whole genome shotgun (WGS) entry which is preliminary data.</text>
</comment>
<evidence type="ECO:0000259" key="1">
    <source>
        <dbReference type="Pfam" id="PF13460"/>
    </source>
</evidence>
<reference evidence="3" key="1">
    <citation type="journal article" date="2019" name="Int. J. Syst. Evol. Microbiol.">
        <title>The Global Catalogue of Microorganisms (GCM) 10K type strain sequencing project: providing services to taxonomists for standard genome sequencing and annotation.</title>
        <authorList>
            <consortium name="The Broad Institute Genomics Platform"/>
            <consortium name="The Broad Institute Genome Sequencing Center for Infectious Disease"/>
            <person name="Wu L."/>
            <person name="Ma J."/>
        </authorList>
    </citation>
    <scope>NUCLEOTIDE SEQUENCE [LARGE SCALE GENOMIC DNA]</scope>
    <source>
        <strain evidence="3">JCM 10673</strain>
    </source>
</reference>
<dbReference type="SUPFAM" id="SSF51735">
    <property type="entry name" value="NAD(P)-binding Rossmann-fold domains"/>
    <property type="match status" value="1"/>
</dbReference>
<organism evidence="2 3">
    <name type="scientific">Streptomyces thermoalcalitolerans</name>
    <dbReference type="NCBI Taxonomy" id="65605"/>
    <lineage>
        <taxon>Bacteria</taxon>
        <taxon>Bacillati</taxon>
        <taxon>Actinomycetota</taxon>
        <taxon>Actinomycetes</taxon>
        <taxon>Kitasatosporales</taxon>
        <taxon>Streptomycetaceae</taxon>
        <taxon>Streptomyces</taxon>
    </lineage>
</organism>
<feature type="domain" description="NAD(P)-binding" evidence="1">
    <location>
        <begin position="7"/>
        <end position="183"/>
    </location>
</feature>
<dbReference type="CDD" id="cd05269">
    <property type="entry name" value="TMR_SDR_a"/>
    <property type="match status" value="1"/>
</dbReference>
<dbReference type="Pfam" id="PF13460">
    <property type="entry name" value="NAD_binding_10"/>
    <property type="match status" value="1"/>
</dbReference>
<dbReference type="Gene3D" id="3.40.50.720">
    <property type="entry name" value="NAD(P)-binding Rossmann-like Domain"/>
    <property type="match status" value="1"/>
</dbReference>
<dbReference type="PANTHER" id="PTHR47129">
    <property type="entry name" value="QUINONE OXIDOREDUCTASE 2"/>
    <property type="match status" value="1"/>
</dbReference>
<accession>A0ABP3ZG30</accession>
<dbReference type="RefSeq" id="WP_344051487.1">
    <property type="nucleotide sequence ID" value="NZ_BAAAHG010000034.1"/>
</dbReference>
<proteinExistence type="predicted"/>